<dbReference type="PANTHER" id="PTHR24020:SF87">
    <property type="entry name" value="COLLAGEN ALPHA-1(VI) CHAIN-LIKE"/>
    <property type="match status" value="1"/>
</dbReference>
<dbReference type="RefSeq" id="WP_012486623.1">
    <property type="nucleotide sequence ID" value="NC_010995.1"/>
</dbReference>
<protein>
    <submittedName>
        <fullName evidence="2">von Willebrand factor type A domain protein</fullName>
    </submittedName>
</protein>
<dbReference type="Pfam" id="PF06707">
    <property type="entry name" value="DUF1194"/>
    <property type="match status" value="1"/>
</dbReference>
<dbReference type="SUPFAM" id="SSF49464">
    <property type="entry name" value="Carboxypeptidase regulatory domain-like"/>
    <property type="match status" value="2"/>
</dbReference>
<dbReference type="Gene3D" id="3.40.50.410">
    <property type="entry name" value="von Willebrand factor, type A domain"/>
    <property type="match status" value="1"/>
</dbReference>
<evidence type="ECO:0000259" key="1">
    <source>
        <dbReference type="PROSITE" id="PS50234"/>
    </source>
</evidence>
<dbReference type="eggNOG" id="COG2304">
    <property type="taxonomic scope" value="Bacteria"/>
</dbReference>
<dbReference type="CDD" id="cd00688">
    <property type="entry name" value="ISOPREN_C2_like"/>
    <property type="match status" value="1"/>
</dbReference>
<name>B3PLF1_CELJU</name>
<dbReference type="Gene3D" id="2.60.40.10">
    <property type="entry name" value="Immunoglobulins"/>
    <property type="match status" value="1"/>
</dbReference>
<dbReference type="Pfam" id="PF13715">
    <property type="entry name" value="CarbopepD_reg_2"/>
    <property type="match status" value="1"/>
</dbReference>
<keyword evidence="3" id="KW-1185">Reference proteome</keyword>
<dbReference type="CDD" id="cd00198">
    <property type="entry name" value="vWFA"/>
    <property type="match status" value="1"/>
</dbReference>
<feature type="domain" description="VWFA" evidence="1">
    <location>
        <begin position="876"/>
        <end position="1055"/>
    </location>
</feature>
<accession>B3PLF1</accession>
<dbReference type="SUPFAM" id="SSF53300">
    <property type="entry name" value="vWA-like"/>
    <property type="match status" value="1"/>
</dbReference>
<dbReference type="STRING" id="498211.CJA_0975"/>
<dbReference type="PANTHER" id="PTHR24020">
    <property type="entry name" value="COLLAGEN ALPHA"/>
    <property type="match status" value="1"/>
</dbReference>
<dbReference type="InterPro" id="IPR026588">
    <property type="entry name" value="Choice_anch_A"/>
</dbReference>
<evidence type="ECO:0000313" key="3">
    <source>
        <dbReference type="Proteomes" id="UP000001036"/>
    </source>
</evidence>
<dbReference type="KEGG" id="cja:CJA_0975"/>
<reference evidence="2 3" key="1">
    <citation type="journal article" date="2008" name="J. Bacteriol.">
        <title>Insights into plant cell wall degradation from the genome sequence of the soil bacterium Cellvibrio japonicus.</title>
        <authorList>
            <person name="Deboy R.T."/>
            <person name="Mongodin E.F."/>
            <person name="Fouts D.E."/>
            <person name="Tailford L.E."/>
            <person name="Khouri H."/>
            <person name="Emerson J.B."/>
            <person name="Mohamoud Y."/>
            <person name="Watkins K."/>
            <person name="Henrissat B."/>
            <person name="Gilbert H.J."/>
            <person name="Nelson K.E."/>
        </authorList>
    </citation>
    <scope>NUCLEOTIDE SEQUENCE [LARGE SCALE GENOMIC DNA]</scope>
    <source>
        <strain evidence="2 3">Ueda107</strain>
    </source>
</reference>
<dbReference type="InterPro" id="IPR050525">
    <property type="entry name" value="ECM_Assembly_Org"/>
</dbReference>
<gene>
    <name evidence="2" type="ordered locus">CJA_0975</name>
</gene>
<dbReference type="GO" id="GO:0030246">
    <property type="term" value="F:carbohydrate binding"/>
    <property type="evidence" value="ECO:0007669"/>
    <property type="project" value="InterPro"/>
</dbReference>
<dbReference type="OrthoDB" id="9805100at2"/>
<dbReference type="InterPro" id="IPR010607">
    <property type="entry name" value="DUF1194"/>
</dbReference>
<dbReference type="InterPro" id="IPR013783">
    <property type="entry name" value="Ig-like_fold"/>
</dbReference>
<dbReference type="HOGENOM" id="CLU_232346_0_0_6"/>
<dbReference type="NCBIfam" id="TIGR04215">
    <property type="entry name" value="choice_anch_A"/>
    <property type="match status" value="1"/>
</dbReference>
<dbReference type="Gene3D" id="2.60.40.1120">
    <property type="entry name" value="Carboxypeptidase-like, regulatory domain"/>
    <property type="match status" value="4"/>
</dbReference>
<dbReference type="InterPro" id="IPR002035">
    <property type="entry name" value="VWF_A"/>
</dbReference>
<dbReference type="SUPFAM" id="SSF49452">
    <property type="entry name" value="Starch-binding domain-like"/>
    <property type="match status" value="3"/>
</dbReference>
<dbReference type="Pfam" id="PF13620">
    <property type="entry name" value="CarboxypepD_reg"/>
    <property type="match status" value="2"/>
</dbReference>
<dbReference type="Proteomes" id="UP000001036">
    <property type="component" value="Chromosome"/>
</dbReference>
<dbReference type="InterPro" id="IPR008930">
    <property type="entry name" value="Terpenoid_cyclase/PrenylTrfase"/>
</dbReference>
<dbReference type="SMART" id="SM00327">
    <property type="entry name" value="VWA"/>
    <property type="match status" value="1"/>
</dbReference>
<dbReference type="PROSITE" id="PS50234">
    <property type="entry name" value="VWFA"/>
    <property type="match status" value="1"/>
</dbReference>
<dbReference type="InterPro" id="IPR013784">
    <property type="entry name" value="Carb-bd-like_fold"/>
</dbReference>
<dbReference type="InterPro" id="IPR008969">
    <property type="entry name" value="CarboxyPept-like_regulatory"/>
</dbReference>
<dbReference type="eggNOG" id="COG1657">
    <property type="taxonomic scope" value="Bacteria"/>
</dbReference>
<evidence type="ECO:0000313" key="2">
    <source>
        <dbReference type="EMBL" id="ACE83825.1"/>
    </source>
</evidence>
<dbReference type="Pfam" id="PF20597">
    <property type="entry name" value="pAdhesive_15"/>
    <property type="match status" value="1"/>
</dbReference>
<dbReference type="EMBL" id="CP000934">
    <property type="protein sequence ID" value="ACE83825.1"/>
    <property type="molecule type" value="Genomic_DNA"/>
</dbReference>
<organism evidence="2 3">
    <name type="scientific">Cellvibrio japonicus (strain Ueda107)</name>
    <name type="common">Pseudomonas fluorescens subsp. cellulosa</name>
    <dbReference type="NCBI Taxonomy" id="498211"/>
    <lineage>
        <taxon>Bacteria</taxon>
        <taxon>Pseudomonadati</taxon>
        <taxon>Pseudomonadota</taxon>
        <taxon>Gammaproteobacteria</taxon>
        <taxon>Cellvibrionales</taxon>
        <taxon>Cellvibrionaceae</taxon>
        <taxon>Cellvibrio</taxon>
    </lineage>
</organism>
<proteinExistence type="predicted"/>
<dbReference type="Gene3D" id="1.50.10.20">
    <property type="match status" value="1"/>
</dbReference>
<dbReference type="InterPro" id="IPR036465">
    <property type="entry name" value="vWFA_dom_sf"/>
</dbReference>
<sequence>MGSLFVSRKMLAAFFFLAINFVSSVAIASVEVGVTWLKSRQGAHGEFYSPQTQSSPQLSTLESLSTLVFLNKTTGINLVAANEFVAPSPINNSTEHLAKTILIKHGVGAAYAWELSSLAQRQMPYSGFGYDVGYEADPLSTALALEVVAKVGSENPGIGYAIQYLLDTQKPDGSWSLENNISNITLTAQVMKAVWGFRNIYAVSGALQKANNYLLAERVSGGLWPELNTSAHALIALLNYNNDRSGLTASVNALSAAQLNDGSFNGDVYTTALALYALHLATLPAPDEITLSGKLIDGQSGNPLVSATVEITGVSNESLLTDTTGAFAFKNLAAGSYFVKASAPGYGSITLTTLVFKGSKPNLGVLKLTKLAVDPVTGNPVTTGTVRGVVTDRRTSSPISGVVVGIPSLGLSATTDASGAYQISNVAAGNLSLIVAKSGYTDVSATAQLTAQQTLLFSPSLQEYIALGVSISGVISEYSTDTPLVGARIDILKEGVVVASALSNVTGQYAIKDIAAADIEIKVSLVDYHPVSASAKPKDGNRLEFSPKLTPVSQPPVLTTGGIIGTVVDSVTGRGIEAVSIIVTYDSGAVINHVTGMDGEFSITDMASGNITIELAKPDYQSMQAQLAIESGLIQDLGNIQFNPVSAITSGKLLGYVTDVRTALPVNAAIVSVKNTVTNQLLEVISGNDGTFNFPVVPAGDYAITIKATGYTQIDFTSIISAGDDIDLGNVLMRKPGIDALIPDVAVLAIDRSALVSDVASFTASGTIDVTLINRGNASVEIPFIIYAFEDLNNNGVYDAADTLLGQVSPVISSALPLTVDGTLNTSIAVSGNLSFRDAPISILLDATNVLVELSKANNLSSTAGLCSNQQKPNVDLALCMDSSGSVSAANFQLQLEGTAQAIENVVPRDGTVRVSALQFASAATVELNPTIIEEDNVQAIADKIRAIRKTGGGTSIHACIDSATTLIANALPASSMQIIDVSTDGQSTQSQAVAASNRARAAGIDVLNAIGVGTGISTALLNAIVFPQPVGGDRGFVLTVRNYQEYMDGITNKIQRETKIADLTLGGARLIDNGFGSNPDATVTIGNAGATTITESIVVSIYDAQPESGGQLINSQVIETDLPSGSHLDVAFTNIDPAQFVTGKMVVVAKLSGDFPECNSSNNRQEIPVASKRGAIDLSLNANKFGPNVDVHFLKVVTNLGALNGHYSVSLIIKDAAGIEVHSFAANEVNNLLPNTSANLPDQWNTGLTAAGHYSATASLFDAQGVLLDSDTEAFVISELDDNGQTGSGDPLGRVSPFTDKPQYHIDDRVVVGYSIENITKTHTINNPTVSLIVNSPTGVTVYEDTIPYTSLLPEQLLQWQQSFDLNRAATGTYQVIATLKDASNVVYGVGASTFVVESNPELALRGNVIVKFTEIDSGGEQQCDFTVINSGSSLLQNQNIRYSVVNVDDQLVKSDETDLLSLGIDEQISHVKNFFASGFSAGTYACVIEVLRGSGAVVLATATFTVKESSIQLIGDVYVGEKARLLVLMDASLTERAYLEDLLTHAGWFYTIVDNAAAFATELNQGGYGVYALLSENITLDQTTQNLLDMNVAAGDGLIVAGATDRRHQTLEQALGIKARANEAYAKGIAVQDSELGLAWEHVFNQSVRVLNFTANGATIIGEYRNDLPGADPQTVLDALGAAGRYGNFVWDNFTSLSSTIEGRIAVGGNLSLQNFSVGDKLDPGKLHDVVTVGGNVTFPSGRIYYGNLIAGGSVAGVGDAVRFGMAPGAVIQGNAAMPINFTGEREYLQELSSNLANLPANGTVTMQWGGLELKGDCSSSSQVFNVNGADLGIAHTFAVSCIPAGATVVFNVSGQNVSIKSMGMQSLSAFRDKVLFNFPQATALSMTSVGIEGSILAPFAQVDQPAGRIDGQVMVKSWYSTNWGYMSIHNRFFGGDLSAAIGPASKNALSIYQYEQGKSVFVGFDLLAQATALGVGNDNPFAHLLLSALEHVNPVPITARAGKTIPVVVTYENTGGQVATGQVKLSLGNNISVIQAGNFNPVANSTDWTLPLNLDAGTSQSQLIYVKLPASGSSGIQLQLQTGTAPDWAIRFEKYLDLSL</sequence>
<dbReference type="SUPFAM" id="SSF48239">
    <property type="entry name" value="Terpenoid cyclases/Protein prenyltransferases"/>
    <property type="match status" value="1"/>
</dbReference>